<proteinExistence type="predicted"/>
<dbReference type="EMBL" id="JAFLNA010000005">
    <property type="protein sequence ID" value="MBO0131603.1"/>
    <property type="molecule type" value="Genomic_DNA"/>
</dbReference>
<name>A0ABS3EI06_9HYPH</name>
<keyword evidence="2" id="KW-1185">Reference proteome</keyword>
<protein>
    <submittedName>
        <fullName evidence="1">Uncharacterized protein</fullName>
    </submittedName>
</protein>
<dbReference type="Proteomes" id="UP000664699">
    <property type="component" value="Unassembled WGS sequence"/>
</dbReference>
<organism evidence="1 2">
    <name type="scientific">Agrobacterium burrii</name>
    <dbReference type="NCBI Taxonomy" id="2815339"/>
    <lineage>
        <taxon>Bacteria</taxon>
        <taxon>Pseudomonadati</taxon>
        <taxon>Pseudomonadota</taxon>
        <taxon>Alphaproteobacteria</taxon>
        <taxon>Hyphomicrobiales</taxon>
        <taxon>Rhizobiaceae</taxon>
        <taxon>Rhizobium/Agrobacterium group</taxon>
        <taxon>Agrobacterium</taxon>
        <taxon>Agrobacterium tumefaciens complex</taxon>
    </lineage>
</organism>
<reference evidence="1 2" key="1">
    <citation type="submission" date="2021-03" db="EMBL/GenBank/DDBJ databases">
        <title>Whole genome sequence of Agrobacterium sp. strain Rnr.</title>
        <authorList>
            <person name="Mafakheri H."/>
            <person name="Taghavi S.M."/>
            <person name="Nemanja K."/>
            <person name="Osdaghi E."/>
        </authorList>
    </citation>
    <scope>NUCLEOTIDE SEQUENCE [LARGE SCALE GENOMIC DNA]</scope>
    <source>
        <strain evidence="1 2">Rnr</strain>
    </source>
</reference>
<dbReference type="RefSeq" id="WP_207134220.1">
    <property type="nucleotide sequence ID" value="NZ_JAFLNA010000005.1"/>
</dbReference>
<comment type="caution">
    <text evidence="1">The sequence shown here is derived from an EMBL/GenBank/DDBJ whole genome shotgun (WGS) entry which is preliminary data.</text>
</comment>
<gene>
    <name evidence="1" type="ORF">JZX89_12685</name>
</gene>
<evidence type="ECO:0000313" key="1">
    <source>
        <dbReference type="EMBL" id="MBO0131603.1"/>
    </source>
</evidence>
<feature type="non-terminal residue" evidence="1">
    <location>
        <position position="1"/>
    </location>
</feature>
<sequence length="244" mass="27391">KLVRCLAHIGSTLSEVGASGKPGAVQVFGLLDGEASVSYNGYEKFRECIDPFFDVENLEGIMFLAEHEAENILINYADIVTYIENDVSLHGLGKRSASDIDDGIEEIVYPQYWAALCKYVSYERHKAKLMSGALANTFYADASSWRSMKSIKDAVTSKNGDWRDFMVRFKEMRNRTEGYLNQLGDEERKKARRRLADGKIALAKIQSVFGLKATWQGHLVKEVAASAYSTDFRKSLFDKTGIKT</sequence>
<evidence type="ECO:0000313" key="2">
    <source>
        <dbReference type="Proteomes" id="UP000664699"/>
    </source>
</evidence>
<accession>A0ABS3EI06</accession>